<evidence type="ECO:0000313" key="2">
    <source>
        <dbReference type="Proteomes" id="UP000004776"/>
    </source>
</evidence>
<accession>G5RX65</accession>
<dbReference type="EMBL" id="AFCW01001196">
    <property type="protein sequence ID" value="EHD02383.1"/>
    <property type="molecule type" value="Genomic_DNA"/>
</dbReference>
<reference evidence="1 2" key="1">
    <citation type="journal article" date="2011" name="BMC Genomics">
        <title>Genome sequencing reveals diversification of virulence factor content and possible host adaptation in distinct subpopulations of Salmonella enterica.</title>
        <authorList>
            <person name="den Bakker H.C."/>
            <person name="Moreno Switt A.I."/>
            <person name="Govoni G."/>
            <person name="Cummings C.A."/>
            <person name="Ranieri M.L."/>
            <person name="Degoricija L."/>
            <person name="Hoelzer K."/>
            <person name="Rodriguez-Rivera L.D."/>
            <person name="Brown S."/>
            <person name="Bolchacova E."/>
            <person name="Furtado M.R."/>
            <person name="Wiedmann M."/>
        </authorList>
    </citation>
    <scope>NUCLEOTIDE SEQUENCE [LARGE SCALE GENOMIC DNA]</scope>
    <source>
        <strain evidence="1 2">R8-2977</strain>
    </source>
</reference>
<comment type="caution">
    <text evidence="1">The sequence shown here is derived from an EMBL/GenBank/DDBJ whole genome shotgun (WGS) entry which is preliminary data.</text>
</comment>
<proteinExistence type="predicted"/>
<feature type="non-terminal residue" evidence="1">
    <location>
        <position position="35"/>
    </location>
</feature>
<protein>
    <submittedName>
        <fullName evidence="1">Uncharacterized protein</fullName>
    </submittedName>
</protein>
<sequence>MMRGDSKHQFKIAQSCKAKAGVRRRRCDARYGRAV</sequence>
<organism evidence="1 2">
    <name type="scientific">Salmonella enterica subsp. enterica serovar Urbana str. R8-2977</name>
    <dbReference type="NCBI Taxonomy" id="913084"/>
    <lineage>
        <taxon>Bacteria</taxon>
        <taxon>Pseudomonadati</taxon>
        <taxon>Pseudomonadota</taxon>
        <taxon>Gammaproteobacteria</taxon>
        <taxon>Enterobacterales</taxon>
        <taxon>Enterobacteriaceae</taxon>
        <taxon>Salmonella</taxon>
    </lineage>
</organism>
<name>G5RX65_SALET</name>
<dbReference type="Proteomes" id="UP000004776">
    <property type="component" value="Unassembled WGS sequence"/>
</dbReference>
<dbReference type="AlphaFoldDB" id="G5RX65"/>
<gene>
    <name evidence="1" type="ORF">LTSEURB_3166</name>
</gene>
<evidence type="ECO:0000313" key="1">
    <source>
        <dbReference type="EMBL" id="EHD02383.1"/>
    </source>
</evidence>